<keyword evidence="3" id="KW-0560">Oxidoreductase</keyword>
<dbReference type="Gene3D" id="3.20.20.70">
    <property type="entry name" value="Aldolase class I"/>
    <property type="match status" value="1"/>
</dbReference>
<dbReference type="PANTHER" id="PTHR22893:SF98">
    <property type="entry name" value="OXIDOREDUCTASE"/>
    <property type="match status" value="1"/>
</dbReference>
<comment type="caution">
    <text evidence="6">The sequence shown here is derived from an EMBL/GenBank/DDBJ whole genome shotgun (WGS) entry which is preliminary data.</text>
</comment>
<gene>
    <name evidence="6" type="ORF">DB31_5606</name>
</gene>
<protein>
    <submittedName>
        <fullName evidence="6">Fmn oxidoreductase protein</fullName>
    </submittedName>
</protein>
<evidence type="ECO:0000256" key="4">
    <source>
        <dbReference type="SAM" id="MobiDB-lite"/>
    </source>
</evidence>
<dbReference type="EMBL" id="JMCB01000003">
    <property type="protein sequence ID" value="KFE70564.1"/>
    <property type="molecule type" value="Genomic_DNA"/>
</dbReference>
<name>A0A085WSA1_9BACT</name>
<dbReference type="Pfam" id="PF00724">
    <property type="entry name" value="Oxidored_FMN"/>
    <property type="match status" value="1"/>
</dbReference>
<dbReference type="GO" id="GO:0005829">
    <property type="term" value="C:cytosol"/>
    <property type="evidence" value="ECO:0007669"/>
    <property type="project" value="UniProtKB-ARBA"/>
</dbReference>
<dbReference type="FunFam" id="3.20.20.70:FF:000059">
    <property type="entry name" value="N-ethylmaleimide reductase, FMN-linked"/>
    <property type="match status" value="1"/>
</dbReference>
<keyword evidence="7" id="KW-1185">Reference proteome</keyword>
<dbReference type="GO" id="GO:0010181">
    <property type="term" value="F:FMN binding"/>
    <property type="evidence" value="ECO:0007669"/>
    <property type="project" value="InterPro"/>
</dbReference>
<evidence type="ECO:0000313" key="7">
    <source>
        <dbReference type="Proteomes" id="UP000028725"/>
    </source>
</evidence>
<evidence type="ECO:0000256" key="2">
    <source>
        <dbReference type="ARBA" id="ARBA00005979"/>
    </source>
</evidence>
<evidence type="ECO:0000256" key="3">
    <source>
        <dbReference type="ARBA" id="ARBA00023002"/>
    </source>
</evidence>
<dbReference type="CDD" id="cd02933">
    <property type="entry name" value="OYE_like_FMN"/>
    <property type="match status" value="1"/>
</dbReference>
<dbReference type="InterPro" id="IPR013785">
    <property type="entry name" value="Aldolase_TIM"/>
</dbReference>
<sequence length="362" mass="39618">MTNISHLFTPYRLGRFELKNRLVMAPMTRSRASAEGNVPSPLAPDYYAQRASAGLLITEATQVSPQGVGYIRTPGMHSPEQVAGWRKVTDAVHAAGSLIFAQLWHVGRVSHPDFHDGRLPVAPSAIGYGGFAFTFQGRKPTVTPRALETEELPGVVEQFRSAAQNALEAGFDGVELHGSNGYLLDQFLRDSSNQRTDAYGGSIENRARFPLEVTRAVASVWGAERVGYRLSPQPYAYGGMWDSTPADTFSYMARELSRLGLGYLHVTEHVSGKEVPSPEQRITPLLRKAFHGTFIVNGSYDAQAGEAALSRGEADLVAYGVPFLANPDLPERFRQQAVLNPPDTSTFFTGEEKGYTDYPALH</sequence>
<dbReference type="STRING" id="394096.DB31_5606"/>
<dbReference type="InterPro" id="IPR045247">
    <property type="entry name" value="Oye-like"/>
</dbReference>
<dbReference type="PANTHER" id="PTHR22893">
    <property type="entry name" value="NADH OXIDOREDUCTASE-RELATED"/>
    <property type="match status" value="1"/>
</dbReference>
<dbReference type="AlphaFoldDB" id="A0A085WSA1"/>
<dbReference type="PATRIC" id="fig|394096.3.peg.2084"/>
<evidence type="ECO:0000256" key="1">
    <source>
        <dbReference type="ARBA" id="ARBA00001917"/>
    </source>
</evidence>
<dbReference type="OrthoDB" id="9784632at2"/>
<evidence type="ECO:0000313" key="6">
    <source>
        <dbReference type="EMBL" id="KFE70564.1"/>
    </source>
</evidence>
<dbReference type="GO" id="GO:0016628">
    <property type="term" value="F:oxidoreductase activity, acting on the CH-CH group of donors, NAD or NADP as acceptor"/>
    <property type="evidence" value="ECO:0007669"/>
    <property type="project" value="UniProtKB-ARBA"/>
</dbReference>
<dbReference type="SUPFAM" id="SSF51395">
    <property type="entry name" value="FMN-linked oxidoreductases"/>
    <property type="match status" value="1"/>
</dbReference>
<feature type="region of interest" description="Disordered" evidence="4">
    <location>
        <begin position="342"/>
        <end position="362"/>
    </location>
</feature>
<accession>A0A085WSA1</accession>
<reference evidence="6 7" key="1">
    <citation type="submission" date="2014-04" db="EMBL/GenBank/DDBJ databases">
        <title>Genome assembly of Hyalangium minutum DSM 14724.</title>
        <authorList>
            <person name="Sharma G."/>
            <person name="Subramanian S."/>
        </authorList>
    </citation>
    <scope>NUCLEOTIDE SEQUENCE [LARGE SCALE GENOMIC DNA]</scope>
    <source>
        <strain evidence="6 7">DSM 14724</strain>
    </source>
</reference>
<proteinExistence type="inferred from homology"/>
<organism evidence="6 7">
    <name type="scientific">Hyalangium minutum</name>
    <dbReference type="NCBI Taxonomy" id="394096"/>
    <lineage>
        <taxon>Bacteria</taxon>
        <taxon>Pseudomonadati</taxon>
        <taxon>Myxococcota</taxon>
        <taxon>Myxococcia</taxon>
        <taxon>Myxococcales</taxon>
        <taxon>Cystobacterineae</taxon>
        <taxon>Archangiaceae</taxon>
        <taxon>Hyalangium</taxon>
    </lineage>
</organism>
<dbReference type="Proteomes" id="UP000028725">
    <property type="component" value="Unassembled WGS sequence"/>
</dbReference>
<comment type="cofactor">
    <cofactor evidence="1">
        <name>FMN</name>
        <dbReference type="ChEBI" id="CHEBI:58210"/>
    </cofactor>
</comment>
<evidence type="ECO:0000259" key="5">
    <source>
        <dbReference type="Pfam" id="PF00724"/>
    </source>
</evidence>
<feature type="domain" description="NADH:flavin oxidoreductase/NADH oxidase N-terminal" evidence="5">
    <location>
        <begin position="7"/>
        <end position="337"/>
    </location>
</feature>
<dbReference type="InterPro" id="IPR001155">
    <property type="entry name" value="OxRdtase_FMN_N"/>
</dbReference>
<comment type="similarity">
    <text evidence="2">Belongs to the NADH:flavin oxidoreductase/NADH oxidase family.</text>
</comment>